<feature type="region of interest" description="Disordered" evidence="1">
    <location>
        <begin position="18"/>
        <end position="39"/>
    </location>
</feature>
<evidence type="ECO:0000313" key="3">
    <source>
        <dbReference type="Proteomes" id="UP000037943"/>
    </source>
</evidence>
<keyword evidence="3" id="KW-1185">Reference proteome</keyword>
<evidence type="ECO:0000313" key="2">
    <source>
        <dbReference type="EMBL" id="KPC19675.1"/>
    </source>
</evidence>
<organism evidence="2 3">
    <name type="scientific">Pseudomonas amygdali pv. lachrymans</name>
    <name type="common">Pseudomonas syringae pv. lachrymans</name>
    <dbReference type="NCBI Taxonomy" id="53707"/>
    <lineage>
        <taxon>Bacteria</taxon>
        <taxon>Pseudomonadati</taxon>
        <taxon>Pseudomonadota</taxon>
        <taxon>Gammaproteobacteria</taxon>
        <taxon>Pseudomonadales</taxon>
        <taxon>Pseudomonadaceae</taxon>
        <taxon>Pseudomonas</taxon>
        <taxon>Pseudomonas amygdali</taxon>
    </lineage>
</organism>
<accession>A0ABR5KX00</accession>
<evidence type="ECO:0000256" key="1">
    <source>
        <dbReference type="SAM" id="MobiDB-lite"/>
    </source>
</evidence>
<protein>
    <submittedName>
        <fullName evidence="2">Uncharacterized protein</fullName>
    </submittedName>
</protein>
<reference evidence="2 3" key="2">
    <citation type="submission" date="2015-10" db="EMBL/GenBank/DDBJ databases">
        <title>Comparative genomics and high-throughput reverse genetic screens identify a new phytobacterial MAMP and an Arabidopsis receptor required for immune elicitation.</title>
        <authorList>
            <person name="Mott G.A."/>
            <person name="Thakur S."/>
            <person name="Wang P.W."/>
            <person name="Desveaux D."/>
            <person name="Guttman D.S."/>
        </authorList>
    </citation>
    <scope>NUCLEOTIDE SEQUENCE [LARGE SCALE GENOMIC DNA]</scope>
    <source>
        <strain evidence="2 3">107</strain>
    </source>
</reference>
<sequence length="39" mass="4051">MVSARAEIAIKQLQASSYQLQAKSDRGPASGSMARSLAA</sequence>
<gene>
    <name evidence="2" type="ORF">AC499_3404</name>
</gene>
<dbReference type="Proteomes" id="UP000037943">
    <property type="component" value="Unassembled WGS sequence"/>
</dbReference>
<proteinExistence type="predicted"/>
<dbReference type="EMBL" id="LGLK01000038">
    <property type="protein sequence ID" value="KPC19675.1"/>
    <property type="molecule type" value="Genomic_DNA"/>
</dbReference>
<name>A0ABR5KX00_PSEAV</name>
<reference evidence="2 3" key="1">
    <citation type="submission" date="2015-07" db="EMBL/GenBank/DDBJ databases">
        <authorList>
            <person name="O'Brien H.E."/>
            <person name="Thakur S."/>
            <person name="Gong Y."/>
            <person name="Wang P.W."/>
            <person name="Guttman D.S."/>
        </authorList>
    </citation>
    <scope>NUCLEOTIDE SEQUENCE [LARGE SCALE GENOMIC DNA]</scope>
    <source>
        <strain evidence="2 3">107</strain>
    </source>
</reference>
<comment type="caution">
    <text evidence="2">The sequence shown here is derived from an EMBL/GenBank/DDBJ whole genome shotgun (WGS) entry which is preliminary data.</text>
</comment>